<evidence type="ECO:0000313" key="2">
    <source>
        <dbReference type="Proteomes" id="UP000757435"/>
    </source>
</evidence>
<accession>A0A951UMN9</accession>
<comment type="caution">
    <text evidence="1">The sequence shown here is derived from an EMBL/GenBank/DDBJ whole genome shotgun (WGS) entry which is preliminary data.</text>
</comment>
<evidence type="ECO:0000313" key="1">
    <source>
        <dbReference type="EMBL" id="MBW4657878.1"/>
    </source>
</evidence>
<organism evidence="1 2">
    <name type="scientific">Drouetiella hepatica Uher 2000/2452</name>
    <dbReference type="NCBI Taxonomy" id="904376"/>
    <lineage>
        <taxon>Bacteria</taxon>
        <taxon>Bacillati</taxon>
        <taxon>Cyanobacteriota</taxon>
        <taxon>Cyanophyceae</taxon>
        <taxon>Oculatellales</taxon>
        <taxon>Oculatellaceae</taxon>
        <taxon>Drouetiella</taxon>
    </lineage>
</organism>
<dbReference type="EMBL" id="JAHHHD010000003">
    <property type="protein sequence ID" value="MBW4657878.1"/>
    <property type="molecule type" value="Genomic_DNA"/>
</dbReference>
<dbReference type="AlphaFoldDB" id="A0A951UMN9"/>
<sequence>MFGNTQKSTQIILGAIAIAAVVIAWSSLPSALAQTSASAECAFHNAAPQSSVEPQGSVEPQTVIILGKIPDAPYVVAVLKQDDVTLDTVRECVPDAFEARSRAGAYIRAGAFPQRSAAERLSRYLRTLNLDARVMYLP</sequence>
<proteinExistence type="predicted"/>
<evidence type="ECO:0008006" key="3">
    <source>
        <dbReference type="Google" id="ProtNLM"/>
    </source>
</evidence>
<protein>
    <recommendedName>
        <fullName evidence="3">SPOR domain-containing protein</fullName>
    </recommendedName>
</protein>
<reference evidence="1" key="2">
    <citation type="journal article" date="2022" name="Microbiol. Resour. Announc.">
        <title>Metagenome Sequencing to Explore Phylogenomics of Terrestrial Cyanobacteria.</title>
        <authorList>
            <person name="Ward R.D."/>
            <person name="Stajich J.E."/>
            <person name="Johansen J.R."/>
            <person name="Huntemann M."/>
            <person name="Clum A."/>
            <person name="Foster B."/>
            <person name="Foster B."/>
            <person name="Roux S."/>
            <person name="Palaniappan K."/>
            <person name="Varghese N."/>
            <person name="Mukherjee S."/>
            <person name="Reddy T.B.K."/>
            <person name="Daum C."/>
            <person name="Copeland A."/>
            <person name="Chen I.A."/>
            <person name="Ivanova N.N."/>
            <person name="Kyrpides N.C."/>
            <person name="Shapiro N."/>
            <person name="Eloe-Fadrosh E.A."/>
            <person name="Pietrasiak N."/>
        </authorList>
    </citation>
    <scope>NUCLEOTIDE SEQUENCE</scope>
    <source>
        <strain evidence="1">UHER 2000/2452</strain>
    </source>
</reference>
<dbReference type="Proteomes" id="UP000757435">
    <property type="component" value="Unassembled WGS sequence"/>
</dbReference>
<gene>
    <name evidence="1" type="ORF">KME15_04335</name>
</gene>
<name>A0A951UMN9_9CYAN</name>
<reference evidence="1" key="1">
    <citation type="submission" date="2021-05" db="EMBL/GenBank/DDBJ databases">
        <authorList>
            <person name="Pietrasiak N."/>
            <person name="Ward R."/>
            <person name="Stajich J.E."/>
            <person name="Kurbessoian T."/>
        </authorList>
    </citation>
    <scope>NUCLEOTIDE SEQUENCE</scope>
    <source>
        <strain evidence="1">UHER 2000/2452</strain>
    </source>
</reference>